<keyword evidence="4 5" id="KW-0472">Membrane</keyword>
<dbReference type="PANTHER" id="PTHR35529">
    <property type="entry name" value="MANGANESE EFFLUX PUMP MNTP-RELATED"/>
    <property type="match status" value="1"/>
</dbReference>
<protein>
    <submittedName>
        <fullName evidence="6">Sporulation membrane protein YtaF</fullName>
    </submittedName>
</protein>
<keyword evidence="7" id="KW-1185">Reference proteome</keyword>
<accession>A0A8A7KA96</accession>
<proteinExistence type="predicted"/>
<gene>
    <name evidence="6" type="primary">ytaF</name>
    <name evidence="6" type="ORF">GM661_12485</name>
</gene>
<dbReference type="Pfam" id="PF02659">
    <property type="entry name" value="Mntp"/>
    <property type="match status" value="2"/>
</dbReference>
<feature type="transmembrane region" description="Helical" evidence="5">
    <location>
        <begin position="141"/>
        <end position="161"/>
    </location>
</feature>
<organism evidence="6 7">
    <name type="scientific">Iocasia fonsfrigidae</name>
    <dbReference type="NCBI Taxonomy" id="2682810"/>
    <lineage>
        <taxon>Bacteria</taxon>
        <taxon>Bacillati</taxon>
        <taxon>Bacillota</taxon>
        <taxon>Clostridia</taxon>
        <taxon>Halanaerobiales</taxon>
        <taxon>Halanaerobiaceae</taxon>
        <taxon>Iocasia</taxon>
    </lineage>
</organism>
<dbReference type="InterPro" id="IPR003810">
    <property type="entry name" value="Mntp/YtaF"/>
</dbReference>
<evidence type="ECO:0000313" key="7">
    <source>
        <dbReference type="Proteomes" id="UP000665020"/>
    </source>
</evidence>
<dbReference type="KEGG" id="ifn:GM661_12485"/>
<keyword evidence="2 5" id="KW-0812">Transmembrane</keyword>
<evidence type="ECO:0000313" key="6">
    <source>
        <dbReference type="EMBL" id="QTL98723.1"/>
    </source>
</evidence>
<keyword evidence="3 5" id="KW-1133">Transmembrane helix</keyword>
<feature type="transmembrane region" description="Helical" evidence="5">
    <location>
        <begin position="72"/>
        <end position="92"/>
    </location>
</feature>
<feature type="transmembrane region" description="Helical" evidence="5">
    <location>
        <begin position="34"/>
        <end position="52"/>
    </location>
</feature>
<feature type="transmembrane region" description="Helical" evidence="5">
    <location>
        <begin position="167"/>
        <end position="187"/>
    </location>
</feature>
<dbReference type="EMBL" id="CP046640">
    <property type="protein sequence ID" value="QTL98723.1"/>
    <property type="molecule type" value="Genomic_DNA"/>
</dbReference>
<keyword evidence="1" id="KW-1003">Cell membrane</keyword>
<evidence type="ECO:0000256" key="3">
    <source>
        <dbReference type="ARBA" id="ARBA00022989"/>
    </source>
</evidence>
<dbReference type="InterPro" id="IPR014205">
    <property type="entry name" value="Spore_YtaF"/>
</dbReference>
<feature type="transmembrane region" description="Helical" evidence="5">
    <location>
        <begin position="6"/>
        <end position="27"/>
    </location>
</feature>
<sequence length="216" mass="23216">MGLPLEWSVILLAMAISIDGFTVGVTYGLRGIKIGFIPLLIISGISSISIYLSSCLGEGIAGYLDEKTARYLGSIILIFIGIWLVYSVFLNYNNKKRDLLKQEEVIIFSIRVKVLGIIIKILKDPEEADLDRSGSINISEAFFLGLALALDALGAGVGAGMSGITGIIIPVIIGLVSLSFVSIGFLLARKLGDILPDKFELIPGFIIILLGIIKLF</sequence>
<evidence type="ECO:0000256" key="1">
    <source>
        <dbReference type="ARBA" id="ARBA00022475"/>
    </source>
</evidence>
<evidence type="ECO:0000256" key="4">
    <source>
        <dbReference type="ARBA" id="ARBA00023136"/>
    </source>
</evidence>
<dbReference type="AlphaFoldDB" id="A0A8A7KA96"/>
<dbReference type="RefSeq" id="WP_230867122.1">
    <property type="nucleotide sequence ID" value="NZ_CP046640.1"/>
</dbReference>
<dbReference type="PANTHER" id="PTHR35529:SF2">
    <property type="entry name" value="SPORULATION PROTEIN YTAF-RELATED"/>
    <property type="match status" value="1"/>
</dbReference>
<evidence type="ECO:0000256" key="2">
    <source>
        <dbReference type="ARBA" id="ARBA00022692"/>
    </source>
</evidence>
<evidence type="ECO:0000256" key="5">
    <source>
        <dbReference type="SAM" id="Phobius"/>
    </source>
</evidence>
<dbReference type="NCBIfam" id="TIGR02840">
    <property type="entry name" value="spore_YtaF"/>
    <property type="match status" value="1"/>
</dbReference>
<name>A0A8A7KA96_9FIRM</name>
<reference evidence="6" key="1">
    <citation type="submission" date="2019-12" db="EMBL/GenBank/DDBJ databases">
        <authorList>
            <person name="zhang j."/>
            <person name="sun C.M."/>
        </authorList>
    </citation>
    <scope>NUCLEOTIDE SEQUENCE</scope>
    <source>
        <strain evidence="6">NS-1</strain>
    </source>
</reference>
<dbReference type="Proteomes" id="UP000665020">
    <property type="component" value="Chromosome"/>
</dbReference>